<keyword evidence="1" id="KW-0805">Transcription regulation</keyword>
<keyword evidence="7" id="KW-1185">Reference proteome</keyword>
<keyword evidence="3" id="KW-0804">Transcription</keyword>
<evidence type="ECO:0000256" key="3">
    <source>
        <dbReference type="ARBA" id="ARBA00023163"/>
    </source>
</evidence>
<dbReference type="EMBL" id="MBLM01000148">
    <property type="protein sequence ID" value="OHV30990.1"/>
    <property type="molecule type" value="Genomic_DNA"/>
</dbReference>
<proteinExistence type="predicted"/>
<dbReference type="InterPro" id="IPR036388">
    <property type="entry name" value="WH-like_DNA-bd_sf"/>
</dbReference>
<evidence type="ECO:0000256" key="2">
    <source>
        <dbReference type="ARBA" id="ARBA00023125"/>
    </source>
</evidence>
<keyword evidence="2" id="KW-0238">DNA-binding</keyword>
<feature type="domain" description="HTH hxlR-type" evidence="5">
    <location>
        <begin position="23"/>
        <end position="121"/>
    </location>
</feature>
<gene>
    <name evidence="6" type="ORF">CC117_27225</name>
</gene>
<dbReference type="PANTHER" id="PTHR33204">
    <property type="entry name" value="TRANSCRIPTIONAL REGULATOR, MARR FAMILY"/>
    <property type="match status" value="1"/>
</dbReference>
<evidence type="ECO:0000256" key="4">
    <source>
        <dbReference type="SAM" id="MobiDB-lite"/>
    </source>
</evidence>
<evidence type="ECO:0000313" key="7">
    <source>
        <dbReference type="Proteomes" id="UP000179627"/>
    </source>
</evidence>
<dbReference type="SUPFAM" id="SSF46785">
    <property type="entry name" value="Winged helix' DNA-binding domain"/>
    <property type="match status" value="1"/>
</dbReference>
<dbReference type="InterPro" id="IPR036390">
    <property type="entry name" value="WH_DNA-bd_sf"/>
</dbReference>
<organism evidence="6 7">
    <name type="scientific">Parafrankia colletiae</name>
    <dbReference type="NCBI Taxonomy" id="573497"/>
    <lineage>
        <taxon>Bacteria</taxon>
        <taxon>Bacillati</taxon>
        <taxon>Actinomycetota</taxon>
        <taxon>Actinomycetes</taxon>
        <taxon>Frankiales</taxon>
        <taxon>Frankiaceae</taxon>
        <taxon>Parafrankia</taxon>
    </lineage>
</organism>
<dbReference type="PANTHER" id="PTHR33204:SF39">
    <property type="entry name" value="TRANSCRIPTIONAL REGULATORY PROTEIN"/>
    <property type="match status" value="1"/>
</dbReference>
<name>A0A1S1QAJ9_9ACTN</name>
<sequence>MQQLPESDEEPARAWEPQGETDCRVRTIMDRVGDKWSLAVVSELSAGPRRFSEVRRAVPGINQRMLTSTLRTLERDGLVSRTVYAQIPPRVDYELTGLGRTLLATVSSLIAWAASNADDIDEARRRYDARTRPQSQL</sequence>
<dbReference type="AlphaFoldDB" id="A0A1S1QAJ9"/>
<protein>
    <submittedName>
        <fullName evidence="6">HxlR family transcriptional regulator</fullName>
    </submittedName>
</protein>
<evidence type="ECO:0000256" key="1">
    <source>
        <dbReference type="ARBA" id="ARBA00023015"/>
    </source>
</evidence>
<dbReference type="PROSITE" id="PS51118">
    <property type="entry name" value="HTH_HXLR"/>
    <property type="match status" value="1"/>
</dbReference>
<dbReference type="Proteomes" id="UP000179627">
    <property type="component" value="Unassembled WGS sequence"/>
</dbReference>
<dbReference type="GO" id="GO:0003677">
    <property type="term" value="F:DNA binding"/>
    <property type="evidence" value="ECO:0007669"/>
    <property type="project" value="UniProtKB-KW"/>
</dbReference>
<dbReference type="InterPro" id="IPR002577">
    <property type="entry name" value="HTH_HxlR"/>
</dbReference>
<dbReference type="Gene3D" id="1.10.10.10">
    <property type="entry name" value="Winged helix-like DNA-binding domain superfamily/Winged helix DNA-binding domain"/>
    <property type="match status" value="1"/>
</dbReference>
<accession>A0A1S1QAJ9</accession>
<evidence type="ECO:0000259" key="5">
    <source>
        <dbReference type="PROSITE" id="PS51118"/>
    </source>
</evidence>
<comment type="caution">
    <text evidence="6">The sequence shown here is derived from an EMBL/GenBank/DDBJ whole genome shotgun (WGS) entry which is preliminary data.</text>
</comment>
<feature type="region of interest" description="Disordered" evidence="4">
    <location>
        <begin position="1"/>
        <end position="20"/>
    </location>
</feature>
<reference evidence="7" key="1">
    <citation type="submission" date="2016-07" db="EMBL/GenBank/DDBJ databases">
        <title>Sequence Frankia sp. strain CcI1.17.</title>
        <authorList>
            <person name="Ghodhbane-Gtari F."/>
            <person name="Swanson E."/>
            <person name="Gueddou A."/>
            <person name="Morris K."/>
            <person name="Hezbri K."/>
            <person name="Ktari A."/>
            <person name="Nouioui I."/>
            <person name="Abebe-Akele F."/>
            <person name="Simpson S."/>
            <person name="Thomas K."/>
            <person name="Gtari M."/>
            <person name="Tisa L.S."/>
            <person name="Hurst S."/>
        </authorList>
    </citation>
    <scope>NUCLEOTIDE SEQUENCE [LARGE SCALE GENOMIC DNA]</scope>
    <source>
        <strain evidence="7">Cc1.17</strain>
    </source>
</reference>
<dbReference type="Pfam" id="PF01638">
    <property type="entry name" value="HxlR"/>
    <property type="match status" value="1"/>
</dbReference>
<evidence type="ECO:0000313" key="6">
    <source>
        <dbReference type="EMBL" id="OHV30990.1"/>
    </source>
</evidence>